<evidence type="ECO:0008006" key="11">
    <source>
        <dbReference type="Google" id="ProtNLM"/>
    </source>
</evidence>
<feature type="transmembrane region" description="Helical" evidence="8">
    <location>
        <begin position="163"/>
        <end position="183"/>
    </location>
</feature>
<name>A0A318LCM8_9NEIS</name>
<evidence type="ECO:0000256" key="1">
    <source>
        <dbReference type="ARBA" id="ARBA00004651"/>
    </source>
</evidence>
<sequence>MARLIFSMLAIALILLPDFSLILLGLLLRRRFAYPAEFWGHLERLVYYLMFPALLFRAVSRTELDIAPALDMFIAGFGFSLVGIALGVLGRWLLKPDGRVFASCVQTGFRFNTYIGLAVVDRLSGHAGIASFAVLIGVMVPWVNAVSVWFLARQGGASVWRELAKNPLIVATLSGFIVSLFGLPLPGEVNHVLDLLAAAALPLGLLSVGAGLRAEGLRASLPLVNYFTFVKLVALPAAAWGLALLLGLKGLYFQSVLVLAALPTASSAYILAVRMGGDGRTVATIITVNVFVAMVTLPLWLGLAL</sequence>
<evidence type="ECO:0000256" key="2">
    <source>
        <dbReference type="ARBA" id="ARBA00010145"/>
    </source>
</evidence>
<keyword evidence="3" id="KW-0813">Transport</keyword>
<dbReference type="RefSeq" id="WP_211309330.1">
    <property type="nucleotide sequence ID" value="NZ_QJKI01000007.1"/>
</dbReference>
<evidence type="ECO:0000256" key="4">
    <source>
        <dbReference type="ARBA" id="ARBA00022475"/>
    </source>
</evidence>
<feature type="transmembrane region" description="Helical" evidence="8">
    <location>
        <begin position="44"/>
        <end position="60"/>
    </location>
</feature>
<reference evidence="9 10" key="1">
    <citation type="submission" date="2018-05" db="EMBL/GenBank/DDBJ databases">
        <title>Genomic Encyclopedia of Type Strains, Phase IV (KMG-IV): sequencing the most valuable type-strain genomes for metagenomic binning, comparative biology and taxonomic classification.</title>
        <authorList>
            <person name="Goeker M."/>
        </authorList>
    </citation>
    <scope>NUCLEOTIDE SEQUENCE [LARGE SCALE GENOMIC DNA]</scope>
    <source>
        <strain evidence="9 10">DSM 29661</strain>
    </source>
</reference>
<evidence type="ECO:0000313" key="9">
    <source>
        <dbReference type="EMBL" id="PXX79367.1"/>
    </source>
</evidence>
<dbReference type="GO" id="GO:0055085">
    <property type="term" value="P:transmembrane transport"/>
    <property type="evidence" value="ECO:0007669"/>
    <property type="project" value="InterPro"/>
</dbReference>
<evidence type="ECO:0000256" key="5">
    <source>
        <dbReference type="ARBA" id="ARBA00022692"/>
    </source>
</evidence>
<comment type="caution">
    <text evidence="9">The sequence shown here is derived from an EMBL/GenBank/DDBJ whole genome shotgun (WGS) entry which is preliminary data.</text>
</comment>
<accession>A0A318LCM8</accession>
<dbReference type="PANTHER" id="PTHR36838:SF4">
    <property type="entry name" value="AUXIN EFFLUX CARRIER FAMILY PROTEIN"/>
    <property type="match status" value="1"/>
</dbReference>
<evidence type="ECO:0000313" key="10">
    <source>
        <dbReference type="Proteomes" id="UP000247555"/>
    </source>
</evidence>
<organism evidence="9 10">
    <name type="scientific">Rivihabitans pingtungensis</name>
    <dbReference type="NCBI Taxonomy" id="1054498"/>
    <lineage>
        <taxon>Bacteria</taxon>
        <taxon>Pseudomonadati</taxon>
        <taxon>Pseudomonadota</taxon>
        <taxon>Betaproteobacteria</taxon>
        <taxon>Neisseriales</taxon>
        <taxon>Aquaspirillaceae</taxon>
        <taxon>Rivihabitans</taxon>
    </lineage>
</organism>
<keyword evidence="5 8" id="KW-0812">Transmembrane</keyword>
<evidence type="ECO:0000256" key="3">
    <source>
        <dbReference type="ARBA" id="ARBA00022448"/>
    </source>
</evidence>
<feature type="transmembrane region" description="Helical" evidence="8">
    <location>
        <begin position="283"/>
        <end position="303"/>
    </location>
</feature>
<evidence type="ECO:0000256" key="7">
    <source>
        <dbReference type="ARBA" id="ARBA00023136"/>
    </source>
</evidence>
<feature type="transmembrane region" description="Helical" evidence="8">
    <location>
        <begin position="224"/>
        <end position="245"/>
    </location>
</feature>
<dbReference type="Proteomes" id="UP000247555">
    <property type="component" value="Unassembled WGS sequence"/>
</dbReference>
<comment type="similarity">
    <text evidence="2">Belongs to the auxin efflux carrier (TC 2.A.69) family.</text>
</comment>
<dbReference type="GO" id="GO:0005886">
    <property type="term" value="C:plasma membrane"/>
    <property type="evidence" value="ECO:0007669"/>
    <property type="project" value="UniProtKB-SubCell"/>
</dbReference>
<feature type="transmembrane region" description="Helical" evidence="8">
    <location>
        <begin position="251"/>
        <end position="271"/>
    </location>
</feature>
<proteinExistence type="inferred from homology"/>
<dbReference type="InterPro" id="IPR004776">
    <property type="entry name" value="Mem_transp_PIN-like"/>
</dbReference>
<comment type="subcellular location">
    <subcellularLocation>
        <location evidence="1">Cell membrane</location>
        <topology evidence="1">Multi-pass membrane protein</topology>
    </subcellularLocation>
</comment>
<keyword evidence="6 8" id="KW-1133">Transmembrane helix</keyword>
<dbReference type="PANTHER" id="PTHR36838">
    <property type="entry name" value="AUXIN EFFLUX CARRIER FAMILY PROTEIN"/>
    <property type="match status" value="1"/>
</dbReference>
<keyword evidence="10" id="KW-1185">Reference proteome</keyword>
<evidence type="ECO:0000256" key="6">
    <source>
        <dbReference type="ARBA" id="ARBA00022989"/>
    </source>
</evidence>
<dbReference type="AlphaFoldDB" id="A0A318LCM8"/>
<feature type="transmembrane region" description="Helical" evidence="8">
    <location>
        <begin position="195"/>
        <end position="212"/>
    </location>
</feature>
<evidence type="ECO:0000256" key="8">
    <source>
        <dbReference type="SAM" id="Phobius"/>
    </source>
</evidence>
<gene>
    <name evidence="9" type="ORF">DFR34_107128</name>
</gene>
<keyword evidence="4" id="KW-1003">Cell membrane</keyword>
<dbReference type="InterPro" id="IPR038770">
    <property type="entry name" value="Na+/solute_symporter_sf"/>
</dbReference>
<feature type="transmembrane region" description="Helical" evidence="8">
    <location>
        <begin position="129"/>
        <end position="151"/>
    </location>
</feature>
<protein>
    <recommendedName>
        <fullName evidence="11">AEC family transporter</fullName>
    </recommendedName>
</protein>
<dbReference type="EMBL" id="QJKI01000007">
    <property type="protein sequence ID" value="PXX79367.1"/>
    <property type="molecule type" value="Genomic_DNA"/>
</dbReference>
<dbReference type="Gene3D" id="1.20.1530.20">
    <property type="match status" value="1"/>
</dbReference>
<dbReference type="Pfam" id="PF03547">
    <property type="entry name" value="Mem_trans"/>
    <property type="match status" value="1"/>
</dbReference>
<keyword evidence="7 8" id="KW-0472">Membrane</keyword>
<feature type="transmembrane region" description="Helical" evidence="8">
    <location>
        <begin position="72"/>
        <end position="93"/>
    </location>
</feature>